<organism evidence="3 4">
    <name type="scientific">Mesocestoides corti</name>
    <name type="common">Flatworm</name>
    <dbReference type="NCBI Taxonomy" id="53468"/>
    <lineage>
        <taxon>Eukaryota</taxon>
        <taxon>Metazoa</taxon>
        <taxon>Spiralia</taxon>
        <taxon>Lophotrochozoa</taxon>
        <taxon>Platyhelminthes</taxon>
        <taxon>Cestoda</taxon>
        <taxon>Eucestoda</taxon>
        <taxon>Cyclophyllidea</taxon>
        <taxon>Mesocestoididae</taxon>
        <taxon>Mesocestoides</taxon>
    </lineage>
</organism>
<reference evidence="3 4" key="1">
    <citation type="submission" date="2018-10" db="EMBL/GenBank/DDBJ databases">
        <authorList>
            <consortium name="Pathogen Informatics"/>
        </authorList>
    </citation>
    <scope>NUCLEOTIDE SEQUENCE [LARGE SCALE GENOMIC DNA]</scope>
</reference>
<dbReference type="SMART" id="SM00315">
    <property type="entry name" value="RGS"/>
    <property type="match status" value="1"/>
</dbReference>
<dbReference type="InterPro" id="IPR036305">
    <property type="entry name" value="RGS_sf"/>
</dbReference>
<dbReference type="SUPFAM" id="SSF48097">
    <property type="entry name" value="Regulator of G-protein signaling, RGS"/>
    <property type="match status" value="1"/>
</dbReference>
<dbReference type="OrthoDB" id="196547at2759"/>
<evidence type="ECO:0000313" key="4">
    <source>
        <dbReference type="Proteomes" id="UP000267029"/>
    </source>
</evidence>
<dbReference type="Proteomes" id="UP000267029">
    <property type="component" value="Unassembled WGS sequence"/>
</dbReference>
<dbReference type="Gene3D" id="1.10.167.10">
    <property type="entry name" value="Regulator of G-protein Signalling 4, domain 2"/>
    <property type="match status" value="1"/>
</dbReference>
<feature type="region of interest" description="Disordered" evidence="1">
    <location>
        <begin position="463"/>
        <end position="483"/>
    </location>
</feature>
<dbReference type="PANTHER" id="PTHR10845:SF259">
    <property type="entry name" value="RGS DOMAIN-CONTAINING PROTEIN-RELATED"/>
    <property type="match status" value="1"/>
</dbReference>
<dbReference type="STRING" id="53468.A0A0R3U7V9"/>
<dbReference type="InterPro" id="IPR044926">
    <property type="entry name" value="RGS_subdomain_2"/>
</dbReference>
<dbReference type="PRINTS" id="PR01301">
    <property type="entry name" value="RGSPROTEIN"/>
</dbReference>
<dbReference type="PROSITE" id="PS50132">
    <property type="entry name" value="RGS"/>
    <property type="match status" value="1"/>
</dbReference>
<evidence type="ECO:0000313" key="3">
    <source>
        <dbReference type="EMBL" id="VDD76926.1"/>
    </source>
</evidence>
<sequence length="483" mass="52964">MSDSQAMAPSQVLSIKVPEDLTKSSHLSSSVERLVEVTRRLTVFNQLESALDDRSKGVDVVEDERELVSKSDVPTEEEGMESYPKTLHLSETASATDLSSPDNSSRRSPNSSTKKWARLLGISPEDIGDEDEFIRAATAIEAHQPPSLADTVLVADQRALRQSWNAALDTTHFGSLESMEGSGGSRLRRSSSWKDKMSLPFFTKRCIQVKSIQQDELSKMIASGKPSYEQVHRWRKSFEALLTDKLKGICFKSIIFIHFLDGLALFKDFLATEFSDENIEFWIACEEYKTITQPKKQHAKAQKIYEDFIATQARREINLDSVTRDQTISELSSPSAHTFENAQKRIQALMERDSYGRFLRSDLYLTLLQQAKQAARELAAAARDGHDGVPFFSDGSARFKLPNFMGGGLVLGGSGKGGGGGGVGTDLPGVLAAAADAEAGMNSVQDLELLGLSTSRHMRNLTTNTATKHSASSQSPSPAKPPV</sequence>
<dbReference type="InterPro" id="IPR016137">
    <property type="entry name" value="RGS"/>
</dbReference>
<accession>A0A0R3U7V9</accession>
<feature type="region of interest" description="Disordered" evidence="1">
    <location>
        <begin position="52"/>
        <end position="115"/>
    </location>
</feature>
<dbReference type="PANTHER" id="PTHR10845">
    <property type="entry name" value="REGULATOR OF G PROTEIN SIGNALING"/>
    <property type="match status" value="1"/>
</dbReference>
<evidence type="ECO:0000259" key="2">
    <source>
        <dbReference type="PROSITE" id="PS50132"/>
    </source>
</evidence>
<feature type="compositionally biased region" description="Low complexity" evidence="1">
    <location>
        <begin position="99"/>
        <end position="112"/>
    </location>
</feature>
<dbReference type="AlphaFoldDB" id="A0A0R3U7V9"/>
<name>A0A0R3U7V9_MESCO</name>
<dbReference type="FunFam" id="1.10.167.10:FF:000001">
    <property type="entry name" value="Putative regulator of g-protein signaling 12"/>
    <property type="match status" value="1"/>
</dbReference>
<feature type="region of interest" description="Disordered" evidence="1">
    <location>
        <begin position="1"/>
        <end position="29"/>
    </location>
</feature>
<feature type="domain" description="RGS" evidence="2">
    <location>
        <begin position="262"/>
        <end position="368"/>
    </location>
</feature>
<proteinExistence type="predicted"/>
<dbReference type="EMBL" id="UXSR01000559">
    <property type="protein sequence ID" value="VDD76926.1"/>
    <property type="molecule type" value="Genomic_DNA"/>
</dbReference>
<feature type="compositionally biased region" description="Polar residues" evidence="1">
    <location>
        <begin position="1"/>
        <end position="13"/>
    </location>
</feature>
<feature type="compositionally biased region" description="Polar residues" evidence="1">
    <location>
        <begin position="89"/>
        <end position="98"/>
    </location>
</feature>
<gene>
    <name evidence="3" type="ORF">MCOS_LOCUS2929</name>
</gene>
<dbReference type="Pfam" id="PF00615">
    <property type="entry name" value="RGS"/>
    <property type="match status" value="1"/>
</dbReference>
<keyword evidence="4" id="KW-1185">Reference proteome</keyword>
<protein>
    <recommendedName>
        <fullName evidence="2">RGS domain-containing protein</fullName>
    </recommendedName>
</protein>
<evidence type="ECO:0000256" key="1">
    <source>
        <dbReference type="SAM" id="MobiDB-lite"/>
    </source>
</evidence>